<keyword evidence="3" id="KW-0285">Flavoprotein</keyword>
<evidence type="ECO:0000256" key="9">
    <source>
        <dbReference type="ARBA" id="ARBA00023268"/>
    </source>
</evidence>
<name>A0ABS5HYV6_9GAMM</name>
<dbReference type="Pfam" id="PF01266">
    <property type="entry name" value="DAO"/>
    <property type="match status" value="1"/>
</dbReference>
<dbReference type="Gene3D" id="3.50.50.60">
    <property type="entry name" value="FAD/NAD(P)-binding domain"/>
    <property type="match status" value="1"/>
</dbReference>
<keyword evidence="1" id="KW-0963">Cytoplasm</keyword>
<evidence type="ECO:0000259" key="10">
    <source>
        <dbReference type="Pfam" id="PF01266"/>
    </source>
</evidence>
<proteinExistence type="predicted"/>
<accession>A0ABS5HYV6</accession>
<dbReference type="InterPro" id="IPR017610">
    <property type="entry name" value="tRNA_S-uridine_synth_MnmC_C"/>
</dbReference>
<keyword evidence="2 11" id="KW-0489">Methyltransferase</keyword>
<sequence>MNAKGVNPLSRINLADLFHTQSYLQLGIITHNPIAALQSMFNQLEQINQKRIHISVLSKSKISSIDPLWQHIAQSSVTELATSLSQQHVANINGCQRMSLNNGQITVDIYQYTDNRTVNDMLADIITPHIRFQHWLLSCDTLSSVNSDHYLQQAIFWQCARLSADHACVSILAMDTPSGVVTHQRVATSDTIEAVHDQDVVPANISKLQLLCRQTGFRFIDELSNDIKHHDNAIELAERQALRQQQLDTYAYNPLPQPNMPPSSVNNSVEEPLTMANRQSIPNHTLNTAQKKIDPNSDTIAIVGGGIASAFLALSLAKRGKKITLYCQDDAIAQGASANKQGAIYPLLTPDNGPLSQFFQQAYLFSRHQIDALLNQGHPISHDFCGVFQTGFDPRSQQRLDKIINAQQWPSNIAVKVNAQQANELTQVDVNKGGFYYPLGGWVCPYELTQAAIKQAMSLTQLELVFNTHVDDVQYIDNQWHVYGSHLSSERKNATQLLGHHSQLVIASGANINQLSQTAALPLTPFRGQVSHIPTQGQLNQLSSVICANGYLTPQHEHSHCVGASYIKHPQDLAFSELEQQQNQQKMAQSFPDSHWPKDIDTHDNQARVGVRMVSRDHFPVMGAMANVAQIQARFEQQRQLPQWQQSPKYWQQNIAPHYQQLYVLGGFGSRGISSAPLVAESLAAMMTGELSPLGMTLQTLLSPNRMWMRKLLKGKAI</sequence>
<dbReference type="SUPFAM" id="SSF51905">
    <property type="entry name" value="FAD/NAD(P)-binding domain"/>
    <property type="match status" value="1"/>
</dbReference>
<evidence type="ECO:0000256" key="4">
    <source>
        <dbReference type="ARBA" id="ARBA00022679"/>
    </source>
</evidence>
<feature type="domain" description="FAD dependent oxidoreductase" evidence="10">
    <location>
        <begin position="300"/>
        <end position="685"/>
    </location>
</feature>
<evidence type="ECO:0000256" key="1">
    <source>
        <dbReference type="ARBA" id="ARBA00022490"/>
    </source>
</evidence>
<dbReference type="NCBIfam" id="TIGR03197">
    <property type="entry name" value="MnmC_Cterm"/>
    <property type="match status" value="1"/>
</dbReference>
<protein>
    <submittedName>
        <fullName evidence="11">FAD-dependent 5-carboxymethylaminomethyl-2-thiouridine(34) oxidoreductase MnmC</fullName>
        <ecNumber evidence="11">2.1.1.61</ecNumber>
    </submittedName>
</protein>
<evidence type="ECO:0000256" key="7">
    <source>
        <dbReference type="ARBA" id="ARBA00022827"/>
    </source>
</evidence>
<evidence type="ECO:0000256" key="8">
    <source>
        <dbReference type="ARBA" id="ARBA00023002"/>
    </source>
</evidence>
<keyword evidence="4 11" id="KW-0808">Transferase</keyword>
<keyword evidence="12" id="KW-1185">Reference proteome</keyword>
<evidence type="ECO:0000313" key="11">
    <source>
        <dbReference type="EMBL" id="MBR9726912.1"/>
    </source>
</evidence>
<keyword evidence="8" id="KW-0560">Oxidoreductase</keyword>
<dbReference type="InterPro" id="IPR006076">
    <property type="entry name" value="FAD-dep_OxRdtase"/>
</dbReference>
<evidence type="ECO:0000256" key="6">
    <source>
        <dbReference type="ARBA" id="ARBA00022694"/>
    </source>
</evidence>
<dbReference type="GO" id="GO:0032259">
    <property type="term" value="P:methylation"/>
    <property type="evidence" value="ECO:0007669"/>
    <property type="project" value="UniProtKB-KW"/>
</dbReference>
<keyword evidence="6" id="KW-0819">tRNA processing</keyword>
<keyword evidence="7" id="KW-0274">FAD</keyword>
<dbReference type="EC" id="2.1.1.61" evidence="11"/>
<evidence type="ECO:0000256" key="2">
    <source>
        <dbReference type="ARBA" id="ARBA00022603"/>
    </source>
</evidence>
<dbReference type="Gene3D" id="3.40.50.150">
    <property type="entry name" value="Vaccinia Virus protein VP39"/>
    <property type="match status" value="1"/>
</dbReference>
<dbReference type="InterPro" id="IPR029063">
    <property type="entry name" value="SAM-dependent_MTases_sf"/>
</dbReference>
<gene>
    <name evidence="11" type="primary">mnmC</name>
    <name evidence="11" type="ORF">G3R48_02750</name>
</gene>
<comment type="caution">
    <text evidence="11">The sequence shown here is derived from an EMBL/GenBank/DDBJ whole genome shotgun (WGS) entry which is preliminary data.</text>
</comment>
<dbReference type="Gene3D" id="3.30.9.10">
    <property type="entry name" value="D-Amino Acid Oxidase, subunit A, domain 2"/>
    <property type="match status" value="1"/>
</dbReference>
<evidence type="ECO:0000256" key="3">
    <source>
        <dbReference type="ARBA" id="ARBA00022630"/>
    </source>
</evidence>
<dbReference type="GO" id="GO:0004808">
    <property type="term" value="F:tRNA (5-methylaminomethyl-2-thiouridylate)(34)-methyltransferase activity"/>
    <property type="evidence" value="ECO:0007669"/>
    <property type="project" value="UniProtKB-EC"/>
</dbReference>
<reference evidence="11 12" key="1">
    <citation type="submission" date="2020-02" db="EMBL/GenBank/DDBJ databases">
        <title>Shewanella WXL01 sp. nov., a marine bacterium isolated from green algae in Luhuitou Fringing Reef (Northern South China Sea).</title>
        <authorList>
            <person name="Wang X."/>
        </authorList>
    </citation>
    <scope>NUCLEOTIDE SEQUENCE [LARGE SCALE GENOMIC DNA]</scope>
    <source>
        <strain evidence="11 12">MCCC 1A01895</strain>
    </source>
</reference>
<evidence type="ECO:0000313" key="12">
    <source>
        <dbReference type="Proteomes" id="UP000811844"/>
    </source>
</evidence>
<organism evidence="11 12">
    <name type="scientific">Shewanella intestini</name>
    <dbReference type="NCBI Taxonomy" id="2017544"/>
    <lineage>
        <taxon>Bacteria</taxon>
        <taxon>Pseudomonadati</taxon>
        <taxon>Pseudomonadota</taxon>
        <taxon>Gammaproteobacteria</taxon>
        <taxon>Alteromonadales</taxon>
        <taxon>Shewanellaceae</taxon>
        <taxon>Shewanella</taxon>
    </lineage>
</organism>
<dbReference type="RefSeq" id="WP_153660542.1">
    <property type="nucleotide sequence ID" value="NZ_JAAIKR010000001.1"/>
</dbReference>
<keyword evidence="5" id="KW-0949">S-adenosyl-L-methionine</keyword>
<dbReference type="PANTHER" id="PTHR13847">
    <property type="entry name" value="SARCOSINE DEHYDROGENASE-RELATED"/>
    <property type="match status" value="1"/>
</dbReference>
<dbReference type="PANTHER" id="PTHR13847:SF283">
    <property type="entry name" value="TRNA 5-METHYLAMINOMETHYL-2-THIOURIDINE BIOSYNTHESIS BIFUNCTIONAL PROTEIN MNMC"/>
    <property type="match status" value="1"/>
</dbReference>
<dbReference type="EMBL" id="JAAIKR010000001">
    <property type="protein sequence ID" value="MBR9726912.1"/>
    <property type="molecule type" value="Genomic_DNA"/>
</dbReference>
<keyword evidence="9" id="KW-0511">Multifunctional enzyme</keyword>
<evidence type="ECO:0000256" key="5">
    <source>
        <dbReference type="ARBA" id="ARBA00022691"/>
    </source>
</evidence>
<dbReference type="Proteomes" id="UP000811844">
    <property type="component" value="Unassembled WGS sequence"/>
</dbReference>
<dbReference type="InterPro" id="IPR036188">
    <property type="entry name" value="FAD/NAD-bd_sf"/>
</dbReference>